<evidence type="ECO:0000256" key="1">
    <source>
        <dbReference type="SAM" id="MobiDB-lite"/>
    </source>
</evidence>
<dbReference type="STRING" id="1051891.A0A0C3Q3W9"/>
<dbReference type="SMART" id="SM00271">
    <property type="entry name" value="DnaJ"/>
    <property type="match status" value="1"/>
</dbReference>
<evidence type="ECO:0000313" key="4">
    <source>
        <dbReference type="Proteomes" id="UP000054248"/>
    </source>
</evidence>
<feature type="non-terminal residue" evidence="3">
    <location>
        <position position="139"/>
    </location>
</feature>
<dbReference type="HOGENOM" id="CLU_1735835_0_0_1"/>
<dbReference type="Proteomes" id="UP000054248">
    <property type="component" value="Unassembled WGS sequence"/>
</dbReference>
<dbReference type="Pfam" id="PF00226">
    <property type="entry name" value="DnaJ"/>
    <property type="match status" value="1"/>
</dbReference>
<proteinExistence type="predicted"/>
<dbReference type="PROSITE" id="PS50076">
    <property type="entry name" value="DNAJ_2"/>
    <property type="match status" value="1"/>
</dbReference>
<dbReference type="EMBL" id="KN823337">
    <property type="protein sequence ID" value="KIO17846.1"/>
    <property type="molecule type" value="Genomic_DNA"/>
</dbReference>
<accession>A0A0C3Q3W9</accession>
<feature type="domain" description="J" evidence="2">
    <location>
        <begin position="90"/>
        <end position="139"/>
    </location>
</feature>
<dbReference type="AlphaFoldDB" id="A0A0C3Q3W9"/>
<dbReference type="PANTHER" id="PTHR44924">
    <property type="entry name" value="DNAJ SUBFAMILY A MEMBER 2"/>
    <property type="match status" value="1"/>
</dbReference>
<sequence length="139" mass="15644">MPSYSVIQSRPIAPQVQQSCPQCSTQIEFSLPTDPSPPPQTVLQVQCYHCSSILTHTIAVGYNSTSRSTPQPTKRTGRKIGTQERPLETGYYDILEVKVDATTEEIKKAYRRMALLHHPDKHPGDQMAEERFKNIAVAY</sequence>
<feature type="region of interest" description="Disordered" evidence="1">
    <location>
        <begin position="63"/>
        <end position="83"/>
    </location>
</feature>
<keyword evidence="4" id="KW-1185">Reference proteome</keyword>
<dbReference type="PRINTS" id="PR00625">
    <property type="entry name" value="JDOMAIN"/>
</dbReference>
<protein>
    <recommendedName>
        <fullName evidence="2">J domain-containing protein</fullName>
    </recommendedName>
</protein>
<dbReference type="InterPro" id="IPR036869">
    <property type="entry name" value="J_dom_sf"/>
</dbReference>
<name>A0A0C3Q3W9_9AGAM</name>
<dbReference type="Gene3D" id="1.10.287.110">
    <property type="entry name" value="DnaJ domain"/>
    <property type="match status" value="1"/>
</dbReference>
<reference evidence="4" key="2">
    <citation type="submission" date="2015-01" db="EMBL/GenBank/DDBJ databases">
        <title>Evolutionary Origins and Diversification of the Mycorrhizal Mutualists.</title>
        <authorList>
            <consortium name="DOE Joint Genome Institute"/>
            <consortium name="Mycorrhizal Genomics Consortium"/>
            <person name="Kohler A."/>
            <person name="Kuo A."/>
            <person name="Nagy L.G."/>
            <person name="Floudas D."/>
            <person name="Copeland A."/>
            <person name="Barry K.W."/>
            <person name="Cichocki N."/>
            <person name="Veneault-Fourrey C."/>
            <person name="LaButti K."/>
            <person name="Lindquist E.A."/>
            <person name="Lipzen A."/>
            <person name="Lundell T."/>
            <person name="Morin E."/>
            <person name="Murat C."/>
            <person name="Riley R."/>
            <person name="Ohm R."/>
            <person name="Sun H."/>
            <person name="Tunlid A."/>
            <person name="Henrissat B."/>
            <person name="Grigoriev I.V."/>
            <person name="Hibbett D.S."/>
            <person name="Martin F."/>
        </authorList>
    </citation>
    <scope>NUCLEOTIDE SEQUENCE [LARGE SCALE GENOMIC DNA]</scope>
    <source>
        <strain evidence="4">MUT 4182</strain>
    </source>
</reference>
<gene>
    <name evidence="3" type="ORF">M407DRAFT_226937</name>
</gene>
<dbReference type="InterPro" id="IPR001623">
    <property type="entry name" value="DnaJ_domain"/>
</dbReference>
<dbReference type="PANTHER" id="PTHR44924:SF1">
    <property type="entry name" value="DNAJ SUBFAMILY A MEMBER 2"/>
    <property type="match status" value="1"/>
</dbReference>
<organism evidence="3 4">
    <name type="scientific">Tulasnella calospora MUT 4182</name>
    <dbReference type="NCBI Taxonomy" id="1051891"/>
    <lineage>
        <taxon>Eukaryota</taxon>
        <taxon>Fungi</taxon>
        <taxon>Dikarya</taxon>
        <taxon>Basidiomycota</taxon>
        <taxon>Agaricomycotina</taxon>
        <taxon>Agaricomycetes</taxon>
        <taxon>Cantharellales</taxon>
        <taxon>Tulasnellaceae</taxon>
        <taxon>Tulasnella</taxon>
    </lineage>
</organism>
<dbReference type="OrthoDB" id="10250354at2759"/>
<evidence type="ECO:0000313" key="3">
    <source>
        <dbReference type="EMBL" id="KIO17846.1"/>
    </source>
</evidence>
<dbReference type="CDD" id="cd06257">
    <property type="entry name" value="DnaJ"/>
    <property type="match status" value="1"/>
</dbReference>
<dbReference type="SUPFAM" id="SSF46565">
    <property type="entry name" value="Chaperone J-domain"/>
    <property type="match status" value="1"/>
</dbReference>
<evidence type="ECO:0000259" key="2">
    <source>
        <dbReference type="PROSITE" id="PS50076"/>
    </source>
</evidence>
<feature type="compositionally biased region" description="Polar residues" evidence="1">
    <location>
        <begin position="63"/>
        <end position="74"/>
    </location>
</feature>
<reference evidence="3 4" key="1">
    <citation type="submission" date="2014-04" db="EMBL/GenBank/DDBJ databases">
        <authorList>
            <consortium name="DOE Joint Genome Institute"/>
            <person name="Kuo A."/>
            <person name="Girlanda M."/>
            <person name="Perotto S."/>
            <person name="Kohler A."/>
            <person name="Nagy L.G."/>
            <person name="Floudas D."/>
            <person name="Copeland A."/>
            <person name="Barry K.W."/>
            <person name="Cichocki N."/>
            <person name="Veneault-Fourrey C."/>
            <person name="LaButti K."/>
            <person name="Lindquist E.A."/>
            <person name="Lipzen A."/>
            <person name="Lundell T."/>
            <person name="Morin E."/>
            <person name="Murat C."/>
            <person name="Sun H."/>
            <person name="Tunlid A."/>
            <person name="Henrissat B."/>
            <person name="Grigoriev I.V."/>
            <person name="Hibbett D.S."/>
            <person name="Martin F."/>
            <person name="Nordberg H.P."/>
            <person name="Cantor M.N."/>
            <person name="Hua S.X."/>
        </authorList>
    </citation>
    <scope>NUCLEOTIDE SEQUENCE [LARGE SCALE GENOMIC DNA]</scope>
    <source>
        <strain evidence="3 4">MUT 4182</strain>
    </source>
</reference>